<accession>A0ABP6UR80</accession>
<sequence>MLNITNIEDVIDEILNYISGLIGNKKLWIWSQRLYEGKGVKSLLQLIYFKTLSLSKEF</sequence>
<name>A0ABP6UR80_9FLAO</name>
<dbReference type="EMBL" id="BAABCW010000017">
    <property type="protein sequence ID" value="GAA3517057.1"/>
    <property type="molecule type" value="Genomic_DNA"/>
</dbReference>
<comment type="caution">
    <text evidence="1">The sequence shown here is derived from an EMBL/GenBank/DDBJ whole genome shotgun (WGS) entry which is preliminary data.</text>
</comment>
<reference evidence="2" key="1">
    <citation type="journal article" date="2019" name="Int. J. Syst. Evol. Microbiol.">
        <title>The Global Catalogue of Microorganisms (GCM) 10K type strain sequencing project: providing services to taxonomists for standard genome sequencing and annotation.</title>
        <authorList>
            <consortium name="The Broad Institute Genomics Platform"/>
            <consortium name="The Broad Institute Genome Sequencing Center for Infectious Disease"/>
            <person name="Wu L."/>
            <person name="Ma J."/>
        </authorList>
    </citation>
    <scope>NUCLEOTIDE SEQUENCE [LARGE SCALE GENOMIC DNA]</scope>
    <source>
        <strain evidence="2">JCM 17106</strain>
    </source>
</reference>
<evidence type="ECO:0000313" key="1">
    <source>
        <dbReference type="EMBL" id="GAA3517057.1"/>
    </source>
</evidence>
<dbReference type="Proteomes" id="UP001500459">
    <property type="component" value="Unassembled WGS sequence"/>
</dbReference>
<organism evidence="1 2">
    <name type="scientific">Aquimarina addita</name>
    <dbReference type="NCBI Taxonomy" id="870485"/>
    <lineage>
        <taxon>Bacteria</taxon>
        <taxon>Pseudomonadati</taxon>
        <taxon>Bacteroidota</taxon>
        <taxon>Flavobacteriia</taxon>
        <taxon>Flavobacteriales</taxon>
        <taxon>Flavobacteriaceae</taxon>
        <taxon>Aquimarina</taxon>
    </lineage>
</organism>
<protein>
    <submittedName>
        <fullName evidence="1">Uncharacterized protein</fullName>
    </submittedName>
</protein>
<gene>
    <name evidence="1" type="ORF">GCM10022393_33920</name>
</gene>
<proteinExistence type="predicted"/>
<evidence type="ECO:0000313" key="2">
    <source>
        <dbReference type="Proteomes" id="UP001500459"/>
    </source>
</evidence>
<keyword evidence="2" id="KW-1185">Reference proteome</keyword>